<evidence type="ECO:0000313" key="2">
    <source>
        <dbReference type="Proteomes" id="UP001597045"/>
    </source>
</evidence>
<protein>
    <submittedName>
        <fullName evidence="1">Uncharacterized protein</fullName>
    </submittedName>
</protein>
<reference evidence="2" key="1">
    <citation type="journal article" date="2019" name="Int. J. Syst. Evol. Microbiol.">
        <title>The Global Catalogue of Microorganisms (GCM) 10K type strain sequencing project: providing services to taxonomists for standard genome sequencing and annotation.</title>
        <authorList>
            <consortium name="The Broad Institute Genomics Platform"/>
            <consortium name="The Broad Institute Genome Sequencing Center for Infectious Disease"/>
            <person name="Wu L."/>
            <person name="Ma J."/>
        </authorList>
    </citation>
    <scope>NUCLEOTIDE SEQUENCE [LARGE SCALE GENOMIC DNA]</scope>
    <source>
        <strain evidence="2">JCM 31486</strain>
    </source>
</reference>
<organism evidence="1 2">
    <name type="scientific">Kibdelosporangium lantanae</name>
    <dbReference type="NCBI Taxonomy" id="1497396"/>
    <lineage>
        <taxon>Bacteria</taxon>
        <taxon>Bacillati</taxon>
        <taxon>Actinomycetota</taxon>
        <taxon>Actinomycetes</taxon>
        <taxon>Pseudonocardiales</taxon>
        <taxon>Pseudonocardiaceae</taxon>
        <taxon>Kibdelosporangium</taxon>
    </lineage>
</organism>
<comment type="caution">
    <text evidence="1">The sequence shown here is derived from an EMBL/GenBank/DDBJ whole genome shotgun (WGS) entry which is preliminary data.</text>
</comment>
<keyword evidence="2" id="KW-1185">Reference proteome</keyword>
<accession>A0ABW3M4B0</accession>
<sequence length="177" mass="18737">MGTGDNGQHIADDLTQVAADIATVDGVHTNTELVTDLLDRADVHHAAVALRWLAVTEPKLCVDPTDITVAPLVDDADIVATLEGPSVATLDAAYSVSHTTTTSSTSSHAYRDRALNREATEIMSLIPAKHPLVLGEPGVNDRYAGPAFVPVHDWEVVTMTQPAGRSGPQAQARRSGR</sequence>
<dbReference type="EMBL" id="JBHTIS010000275">
    <property type="protein sequence ID" value="MFD1045363.1"/>
    <property type="molecule type" value="Genomic_DNA"/>
</dbReference>
<gene>
    <name evidence="1" type="ORF">ACFQ1S_07065</name>
</gene>
<name>A0ABW3M4B0_9PSEU</name>
<proteinExistence type="predicted"/>
<dbReference type="Proteomes" id="UP001597045">
    <property type="component" value="Unassembled WGS sequence"/>
</dbReference>
<evidence type="ECO:0000313" key="1">
    <source>
        <dbReference type="EMBL" id="MFD1045363.1"/>
    </source>
</evidence>